<evidence type="ECO:0000256" key="10">
    <source>
        <dbReference type="ARBA" id="ARBA00023136"/>
    </source>
</evidence>
<evidence type="ECO:0000256" key="11">
    <source>
        <dbReference type="ARBA" id="ARBA00044501"/>
    </source>
</evidence>
<keyword evidence="8" id="KW-0408">Iron</keyword>
<dbReference type="GO" id="GO:0016020">
    <property type="term" value="C:membrane"/>
    <property type="evidence" value="ECO:0007669"/>
    <property type="project" value="UniProtKB-SubCell"/>
</dbReference>
<accession>A0A161M613</accession>
<comment type="caution">
    <text evidence="14">The sequence shown here is derived from an EMBL/GenBank/DDBJ whole genome shotgun (WGS) entry which is preliminary data.</text>
</comment>
<comment type="catalytic activity">
    <reaction evidence="12">
        <text>Fe(II)-heme o + 2 A + H2O = Fe(II)-heme a + 2 AH2</text>
        <dbReference type="Rhea" id="RHEA:63388"/>
        <dbReference type="ChEBI" id="CHEBI:13193"/>
        <dbReference type="ChEBI" id="CHEBI:15377"/>
        <dbReference type="ChEBI" id="CHEBI:17499"/>
        <dbReference type="ChEBI" id="CHEBI:60530"/>
        <dbReference type="ChEBI" id="CHEBI:61715"/>
        <dbReference type="EC" id="1.17.99.9"/>
    </reaction>
    <physiologicalReaction direction="left-to-right" evidence="12">
        <dbReference type="Rhea" id="RHEA:63389"/>
    </physiologicalReaction>
</comment>
<gene>
    <name evidence="14" type="primary">coxW</name>
    <name evidence="14" type="ORF">EHRUM2_08160</name>
</gene>
<dbReference type="PANTHER" id="PTHR23289:SF2">
    <property type="entry name" value="CYTOCHROME C OXIDASE ASSEMBLY PROTEIN COX15 HOMOLOG"/>
    <property type="match status" value="1"/>
</dbReference>
<feature type="transmembrane region" description="Helical" evidence="13">
    <location>
        <begin position="132"/>
        <end position="150"/>
    </location>
</feature>
<evidence type="ECO:0000256" key="9">
    <source>
        <dbReference type="ARBA" id="ARBA00023133"/>
    </source>
</evidence>
<evidence type="ECO:0000256" key="1">
    <source>
        <dbReference type="ARBA" id="ARBA00001970"/>
    </source>
</evidence>
<protein>
    <submittedName>
        <fullName evidence="14">Cytochrome c oxidase assembly protein</fullName>
    </submittedName>
</protein>
<evidence type="ECO:0000256" key="13">
    <source>
        <dbReference type="SAM" id="Phobius"/>
    </source>
</evidence>
<keyword evidence="9" id="KW-0350">Heme biosynthesis</keyword>
<evidence type="ECO:0000256" key="5">
    <source>
        <dbReference type="ARBA" id="ARBA00022723"/>
    </source>
</evidence>
<dbReference type="GO" id="GO:0006784">
    <property type="term" value="P:heme A biosynthetic process"/>
    <property type="evidence" value="ECO:0007669"/>
    <property type="project" value="InterPro"/>
</dbReference>
<dbReference type="InterPro" id="IPR023754">
    <property type="entry name" value="HemeA_Synthase_type2"/>
</dbReference>
<dbReference type="PANTHER" id="PTHR23289">
    <property type="entry name" value="CYTOCHROME C OXIDASE ASSEMBLY PROTEIN COX15"/>
    <property type="match status" value="1"/>
</dbReference>
<comment type="pathway">
    <text evidence="11">Porphyrin-containing compound metabolism; heme A biosynthesis; heme A from heme O: step 1/1.</text>
</comment>
<dbReference type="AlphaFoldDB" id="A0A161M613"/>
<keyword evidence="3" id="KW-1003">Cell membrane</keyword>
<comment type="subcellular location">
    <subcellularLocation>
        <location evidence="2">Membrane</location>
        <topology evidence="2">Multi-pass membrane protein</topology>
    </subcellularLocation>
</comment>
<sequence>MVFIGGITRLTHSGLSITEWNPVIGIFPPITEKMWIAEKIKYMATPEYKYITSNITLTEFKKLYLIEYFHRLLGRIVGLVFLIPFLYFMYKQKLSKNLIHRFILIAFLILVQGVMGWYMVKSGLIDRPHVSHYRLAMHLLLALAIFYLLWKHFLLSVVHQIKCNIKVTNTSIFYIIISLITIQITCGALVAGLNAGLLSKDIPFLSDKVGLNDLLFIKPWWHNIYDNPITVQFIHEVIALLILIISVITLLVLKVRIFPMYLLLTCLLIQLTLGILTFIYNVPIILASLHQVTAFILFASSIYLLHYVKLLQIQYVKNKI</sequence>
<dbReference type="Pfam" id="PF02628">
    <property type="entry name" value="COX15-CtaA"/>
    <property type="match status" value="1"/>
</dbReference>
<feature type="transmembrane region" description="Helical" evidence="13">
    <location>
        <begin position="260"/>
        <end position="280"/>
    </location>
</feature>
<dbReference type="GO" id="GO:0016653">
    <property type="term" value="F:oxidoreductase activity, acting on NAD(P)H, heme protein as acceptor"/>
    <property type="evidence" value="ECO:0007669"/>
    <property type="project" value="TreeGrafter"/>
</dbReference>
<dbReference type="GO" id="GO:0120547">
    <property type="term" value="F:heme A synthase activity"/>
    <property type="evidence" value="ECO:0007669"/>
    <property type="project" value="UniProtKB-EC"/>
</dbReference>
<dbReference type="STRING" id="779.GCA_002019755_00788"/>
<keyword evidence="7" id="KW-0560">Oxidoreductase</keyword>
<feature type="transmembrane region" description="Helical" evidence="13">
    <location>
        <begin position="292"/>
        <end position="311"/>
    </location>
</feature>
<keyword evidence="4 13" id="KW-0812">Transmembrane</keyword>
<evidence type="ECO:0000256" key="8">
    <source>
        <dbReference type="ARBA" id="ARBA00023004"/>
    </source>
</evidence>
<evidence type="ECO:0000256" key="2">
    <source>
        <dbReference type="ARBA" id="ARBA00004141"/>
    </source>
</evidence>
<evidence type="ECO:0000256" key="4">
    <source>
        <dbReference type="ARBA" id="ARBA00022692"/>
    </source>
</evidence>
<name>A0A161M613_EHRRU</name>
<dbReference type="InterPro" id="IPR003780">
    <property type="entry name" value="COX15/CtaA_fam"/>
</dbReference>
<evidence type="ECO:0000256" key="3">
    <source>
        <dbReference type="ARBA" id="ARBA00022475"/>
    </source>
</evidence>
<feature type="transmembrane region" description="Helical" evidence="13">
    <location>
        <begin position="233"/>
        <end position="253"/>
    </location>
</feature>
<feature type="transmembrane region" description="Helical" evidence="13">
    <location>
        <begin position="102"/>
        <end position="120"/>
    </location>
</feature>
<keyword evidence="10 13" id="KW-0472">Membrane</keyword>
<feature type="transmembrane region" description="Helical" evidence="13">
    <location>
        <begin position="171"/>
        <end position="193"/>
    </location>
</feature>
<evidence type="ECO:0000256" key="12">
    <source>
        <dbReference type="ARBA" id="ARBA00048044"/>
    </source>
</evidence>
<keyword evidence="6 13" id="KW-1133">Transmembrane helix</keyword>
<reference evidence="15" key="1">
    <citation type="submission" date="2016-05" db="EMBL/GenBank/DDBJ databases">
        <title>Draft genome sequences of four strains of Ehrlichia ruminantium, a tick-borne pathogen of ruminants, isolated from Zimbabwe, The Gambia and Ghana.</title>
        <authorList>
            <person name="Nakao R."/>
            <person name="Jongejan F."/>
            <person name="Sugimoto C."/>
        </authorList>
    </citation>
    <scope>NUCLEOTIDE SEQUENCE [LARGE SCALE GENOMIC DNA]</scope>
    <source>
        <strain evidence="15">Kerr Seringe</strain>
    </source>
</reference>
<comment type="cofactor">
    <cofactor evidence="1">
        <name>heme b</name>
        <dbReference type="ChEBI" id="CHEBI:60344"/>
    </cofactor>
</comment>
<evidence type="ECO:0000256" key="7">
    <source>
        <dbReference type="ARBA" id="ARBA00023002"/>
    </source>
</evidence>
<proteinExistence type="predicted"/>
<dbReference type="EMBL" id="BDDL01000090">
    <property type="protein sequence ID" value="GAT77589.1"/>
    <property type="molecule type" value="Genomic_DNA"/>
</dbReference>
<evidence type="ECO:0000256" key="6">
    <source>
        <dbReference type="ARBA" id="ARBA00022989"/>
    </source>
</evidence>
<dbReference type="Proteomes" id="UP000092677">
    <property type="component" value="Unassembled WGS sequence"/>
</dbReference>
<dbReference type="GO" id="GO:0046872">
    <property type="term" value="F:metal ion binding"/>
    <property type="evidence" value="ECO:0007669"/>
    <property type="project" value="UniProtKB-KW"/>
</dbReference>
<organism evidence="14 15">
    <name type="scientific">Ehrlichia ruminantium</name>
    <name type="common">heartwater rickettsia</name>
    <name type="synonym">Cowdria ruminantium</name>
    <dbReference type="NCBI Taxonomy" id="779"/>
    <lineage>
        <taxon>Bacteria</taxon>
        <taxon>Pseudomonadati</taxon>
        <taxon>Pseudomonadota</taxon>
        <taxon>Alphaproteobacteria</taxon>
        <taxon>Rickettsiales</taxon>
        <taxon>Anaplasmataceae</taxon>
        <taxon>Ehrlichia</taxon>
    </lineage>
</organism>
<keyword evidence="5" id="KW-0479">Metal-binding</keyword>
<evidence type="ECO:0000313" key="14">
    <source>
        <dbReference type="EMBL" id="GAT77589.1"/>
    </source>
</evidence>
<evidence type="ECO:0000313" key="15">
    <source>
        <dbReference type="Proteomes" id="UP000092677"/>
    </source>
</evidence>
<feature type="transmembrane region" description="Helical" evidence="13">
    <location>
        <begin position="72"/>
        <end position="90"/>
    </location>
</feature>